<sequence>MFVGSEIPVIINAGGLWFHFIYNPMDKNKKIWNRELPFKAPDGYFEEFESKLFQKINIEEKEEAVSTVKKLSVFAPWIGMAAAFLIIALVYKQLPERIFPDNFMQTESVQSIEFYQVTPADYFKEYELLEFISETESLYILPDSTFFDAIDEEELIMLTLFY</sequence>
<proteinExistence type="predicted"/>
<keyword evidence="1" id="KW-1133">Transmembrane helix</keyword>
<keyword evidence="1" id="KW-0812">Transmembrane</keyword>
<protein>
    <submittedName>
        <fullName evidence="2">Uncharacterized protein</fullName>
    </submittedName>
</protein>
<evidence type="ECO:0000313" key="2">
    <source>
        <dbReference type="EMBL" id="TCO04993.1"/>
    </source>
</evidence>
<reference evidence="2 3" key="1">
    <citation type="submission" date="2019-03" db="EMBL/GenBank/DDBJ databases">
        <title>Genomic Encyclopedia of Type Strains, Phase IV (KMG-IV): sequencing the most valuable type-strain genomes for metagenomic binning, comparative biology and taxonomic classification.</title>
        <authorList>
            <person name="Goeker M."/>
        </authorList>
    </citation>
    <scope>NUCLEOTIDE SEQUENCE [LARGE SCALE GENOMIC DNA]</scope>
    <source>
        <strain evidence="2 3">DSM 24179</strain>
    </source>
</reference>
<keyword evidence="3" id="KW-1185">Reference proteome</keyword>
<organism evidence="2 3">
    <name type="scientific">Natronoflexus pectinivorans</name>
    <dbReference type="NCBI Taxonomy" id="682526"/>
    <lineage>
        <taxon>Bacteria</taxon>
        <taxon>Pseudomonadati</taxon>
        <taxon>Bacteroidota</taxon>
        <taxon>Bacteroidia</taxon>
        <taxon>Marinilabiliales</taxon>
        <taxon>Marinilabiliaceae</taxon>
        <taxon>Natronoflexus</taxon>
    </lineage>
</organism>
<accession>A0A4R2GAZ1</accession>
<feature type="transmembrane region" description="Helical" evidence="1">
    <location>
        <begin position="74"/>
        <end position="91"/>
    </location>
</feature>
<name>A0A4R2GAZ1_9BACT</name>
<evidence type="ECO:0000256" key="1">
    <source>
        <dbReference type="SAM" id="Phobius"/>
    </source>
</evidence>
<dbReference type="EMBL" id="SLWK01000017">
    <property type="protein sequence ID" value="TCO04993.1"/>
    <property type="molecule type" value="Genomic_DNA"/>
</dbReference>
<dbReference type="AlphaFoldDB" id="A0A4R2GAZ1"/>
<dbReference type="RefSeq" id="WP_132435243.1">
    <property type="nucleotide sequence ID" value="NZ_SLWK01000017.1"/>
</dbReference>
<gene>
    <name evidence="2" type="ORF">EV194_11759</name>
</gene>
<evidence type="ECO:0000313" key="3">
    <source>
        <dbReference type="Proteomes" id="UP000295221"/>
    </source>
</evidence>
<dbReference type="Proteomes" id="UP000295221">
    <property type="component" value="Unassembled WGS sequence"/>
</dbReference>
<comment type="caution">
    <text evidence="2">The sequence shown here is derived from an EMBL/GenBank/DDBJ whole genome shotgun (WGS) entry which is preliminary data.</text>
</comment>
<dbReference type="OrthoDB" id="1121419at2"/>
<keyword evidence="1" id="KW-0472">Membrane</keyword>